<sequence length="477" mass="54316">MKFIKSLTTYLILCCIALFSASSHAVKVIDIDASDTGKQIPSSMFGANFVFTWNNFDQLENTLPHLRQHLIRYPGGAITENQFDPTNPNVYLDGSRVSQNRSISRYIELVNQHNWRAVFVVPSIRYKNNISRGRNEIRSFVNALLQGNYGTIESGRTVHFEIGNEQYANDVTPTEYGDVANALVTAIHQGVDDSTRGGNYTIEVSVQSGQTVSQARTIASKLRSHRNRINHLTFHWYPGVTEIQLGFRRFDGTTEKFSRRLQNITNTWQQRAGYSKPFFLSEFNIRNRNNSTFDLGLRNPMGLMSIFAEGVRGNTKLATVWPLMSRDNLRTRLFTSLNGRNVTPTTNGIFYRWLEGDLKNSRLIEGINNQSYSNESNFRQGVYTEAFRKGNDTLIVYAFGTAFNQDQVRLSFSNFTINSVSAQRLYTAAGEESNPNVVAQTANLKPRIWGNDRRATFTINRFSQYEVVRLVFKGNFQ</sequence>
<dbReference type="InterPro" id="IPR017853">
    <property type="entry name" value="GH"/>
</dbReference>
<dbReference type="RefSeq" id="WP_353303117.1">
    <property type="nucleotide sequence ID" value="NZ_BAABWN010000006.1"/>
</dbReference>
<keyword evidence="3" id="KW-1185">Reference proteome</keyword>
<dbReference type="EMBL" id="BAABWN010000006">
    <property type="protein sequence ID" value="GAA6168429.1"/>
    <property type="molecule type" value="Genomic_DNA"/>
</dbReference>
<comment type="caution">
    <text evidence="2">The sequence shown here is derived from an EMBL/GenBank/DDBJ whole genome shotgun (WGS) entry which is preliminary data.</text>
</comment>
<proteinExistence type="predicted"/>
<gene>
    <name evidence="2" type="ORF">NBRC116591_22400</name>
</gene>
<name>A0ABQ0A9W1_9GAMM</name>
<dbReference type="SUPFAM" id="SSF51445">
    <property type="entry name" value="(Trans)glycosidases"/>
    <property type="match status" value="1"/>
</dbReference>
<evidence type="ECO:0000313" key="3">
    <source>
        <dbReference type="Proteomes" id="UP001465153"/>
    </source>
</evidence>
<dbReference type="Gene3D" id="3.20.20.80">
    <property type="entry name" value="Glycosidases"/>
    <property type="match status" value="1"/>
</dbReference>
<accession>A0ABQ0A9W1</accession>
<reference evidence="2 3" key="1">
    <citation type="submission" date="2024-04" db="EMBL/GenBank/DDBJ databases">
        <title>Draft genome sequence of Sessilibacter corallicola NBRC 116591.</title>
        <authorList>
            <person name="Miyakawa T."/>
            <person name="Kusuya Y."/>
            <person name="Miura T."/>
        </authorList>
    </citation>
    <scope>NUCLEOTIDE SEQUENCE [LARGE SCALE GENOMIC DNA]</scope>
    <source>
        <strain evidence="2 3">KU-00831-HH</strain>
    </source>
</reference>
<dbReference type="Proteomes" id="UP001465153">
    <property type="component" value="Unassembled WGS sequence"/>
</dbReference>
<organism evidence="2 3">
    <name type="scientific">Sessilibacter corallicola</name>
    <dbReference type="NCBI Taxonomy" id="2904075"/>
    <lineage>
        <taxon>Bacteria</taxon>
        <taxon>Pseudomonadati</taxon>
        <taxon>Pseudomonadota</taxon>
        <taxon>Gammaproteobacteria</taxon>
        <taxon>Cellvibrionales</taxon>
        <taxon>Cellvibrionaceae</taxon>
        <taxon>Sessilibacter</taxon>
    </lineage>
</organism>
<keyword evidence="1" id="KW-0732">Signal</keyword>
<evidence type="ECO:0000313" key="2">
    <source>
        <dbReference type="EMBL" id="GAA6168429.1"/>
    </source>
</evidence>
<feature type="signal peptide" evidence="1">
    <location>
        <begin position="1"/>
        <end position="25"/>
    </location>
</feature>
<protein>
    <recommendedName>
        <fullName evidence="4">Asl1-like glycosyl hydrolase catalytic domain-containing protein</fullName>
    </recommendedName>
</protein>
<feature type="chain" id="PRO_5046811399" description="Asl1-like glycosyl hydrolase catalytic domain-containing protein" evidence="1">
    <location>
        <begin position="26"/>
        <end position="477"/>
    </location>
</feature>
<evidence type="ECO:0000256" key="1">
    <source>
        <dbReference type="SAM" id="SignalP"/>
    </source>
</evidence>
<evidence type="ECO:0008006" key="4">
    <source>
        <dbReference type="Google" id="ProtNLM"/>
    </source>
</evidence>